<keyword evidence="3" id="KW-1185">Reference proteome</keyword>
<dbReference type="AlphaFoldDB" id="A0AAW0D8F0"/>
<protein>
    <recommendedName>
        <fullName evidence="1">Deoxyribonuclease NucA/NucB domain-containing protein</fullName>
    </recommendedName>
</protein>
<evidence type="ECO:0000313" key="3">
    <source>
        <dbReference type="Proteomes" id="UP001383192"/>
    </source>
</evidence>
<evidence type="ECO:0000313" key="2">
    <source>
        <dbReference type="EMBL" id="KAK7047405.1"/>
    </source>
</evidence>
<name>A0AAW0D8F0_9AGAR</name>
<dbReference type="EMBL" id="JAYKXP010000020">
    <property type="protein sequence ID" value="KAK7047405.1"/>
    <property type="molecule type" value="Genomic_DNA"/>
</dbReference>
<reference evidence="2 3" key="1">
    <citation type="submission" date="2024-01" db="EMBL/GenBank/DDBJ databases">
        <title>A draft genome for a cacao thread blight-causing isolate of Paramarasmius palmivorus.</title>
        <authorList>
            <person name="Baruah I.K."/>
            <person name="Bukari Y."/>
            <person name="Amoako-Attah I."/>
            <person name="Meinhardt L.W."/>
            <person name="Bailey B.A."/>
            <person name="Cohen S.P."/>
        </authorList>
    </citation>
    <scope>NUCLEOTIDE SEQUENCE [LARGE SCALE GENOMIC DNA]</scope>
    <source>
        <strain evidence="2 3">GH-12</strain>
    </source>
</reference>
<gene>
    <name evidence="2" type="ORF">VNI00_006636</name>
</gene>
<comment type="caution">
    <text evidence="2">The sequence shown here is derived from an EMBL/GenBank/DDBJ whole genome shotgun (WGS) entry which is preliminary data.</text>
</comment>
<dbReference type="Pfam" id="PF14040">
    <property type="entry name" value="DNase_NucA_NucB"/>
    <property type="match status" value="1"/>
</dbReference>
<accession>A0AAW0D8F0</accession>
<feature type="domain" description="Deoxyribonuclease NucA/NucB" evidence="1">
    <location>
        <begin position="142"/>
        <end position="252"/>
    </location>
</feature>
<proteinExistence type="predicted"/>
<dbReference type="Proteomes" id="UP001383192">
    <property type="component" value="Unassembled WGS sequence"/>
</dbReference>
<evidence type="ECO:0000259" key="1">
    <source>
        <dbReference type="Pfam" id="PF14040"/>
    </source>
</evidence>
<organism evidence="2 3">
    <name type="scientific">Paramarasmius palmivorus</name>
    <dbReference type="NCBI Taxonomy" id="297713"/>
    <lineage>
        <taxon>Eukaryota</taxon>
        <taxon>Fungi</taxon>
        <taxon>Dikarya</taxon>
        <taxon>Basidiomycota</taxon>
        <taxon>Agaricomycotina</taxon>
        <taxon>Agaricomycetes</taxon>
        <taxon>Agaricomycetidae</taxon>
        <taxon>Agaricales</taxon>
        <taxon>Marasmiineae</taxon>
        <taxon>Marasmiaceae</taxon>
        <taxon>Paramarasmius</taxon>
    </lineage>
</organism>
<sequence length="320" mass="34810">MNVVNRSVVRVVARQAAVGLARNAAFPDAANRMKIVTKLFGAVPIMLRLVAEQTVVTLEQSVAPVLQRDAARLDLYVARGDAAPLGPSAVDQAAVRKDQHAVAIVVAHQARFVREGPVLLHRRTVRYEMDVKRNGHLLRNTCNAMQGENTMLLTYSGPANTPDKRQAKREKRRQAGCVDRFCQMSTNGGRNSSLDSCDDWPPACSDQGGDTLLPSNRAVSCIPRAQNVFQGWTFNRMMSTSSIKQGDSFAISIDCDEVMKAELVAPAAEDLNSGTASPDYNIPSDENSYLIIPFGDLEAGRQVITAVAVSFSAHNKTDIQ</sequence>
<dbReference type="InterPro" id="IPR029476">
    <property type="entry name" value="DNase_NucA_NucB"/>
</dbReference>